<comment type="pathway">
    <text evidence="1">Carbohydrate degradation; glycolysis; pyruvate from D-glyceraldehyde 3-phosphate: step 5/5.</text>
</comment>
<dbReference type="EC" id="2.7.1.40" evidence="3"/>
<dbReference type="SUPFAM" id="SSF51621">
    <property type="entry name" value="Phosphoenolpyruvate/pyruvate domain"/>
    <property type="match status" value="1"/>
</dbReference>
<evidence type="ECO:0000313" key="13">
    <source>
        <dbReference type="EMBL" id="GAF99327.1"/>
    </source>
</evidence>
<keyword evidence="6" id="KW-0547">Nucleotide-binding</keyword>
<comment type="similarity">
    <text evidence="2">Belongs to the pyruvate kinase family.</text>
</comment>
<dbReference type="InterPro" id="IPR015813">
    <property type="entry name" value="Pyrv/PenolPyrv_kinase-like_dom"/>
</dbReference>
<evidence type="ECO:0000256" key="8">
    <source>
        <dbReference type="ARBA" id="ARBA00022840"/>
    </source>
</evidence>
<evidence type="ECO:0000256" key="5">
    <source>
        <dbReference type="ARBA" id="ARBA00022723"/>
    </source>
</evidence>
<evidence type="ECO:0000259" key="12">
    <source>
        <dbReference type="Pfam" id="PF00224"/>
    </source>
</evidence>
<dbReference type="InterPro" id="IPR015793">
    <property type="entry name" value="Pyrv_Knase_brl"/>
</dbReference>
<comment type="caution">
    <text evidence="13">The sequence shown here is derived from an EMBL/GenBank/DDBJ whole genome shotgun (WGS) entry which is preliminary data.</text>
</comment>
<dbReference type="GO" id="GO:0000287">
    <property type="term" value="F:magnesium ion binding"/>
    <property type="evidence" value="ECO:0007669"/>
    <property type="project" value="InterPro"/>
</dbReference>
<evidence type="ECO:0000256" key="2">
    <source>
        <dbReference type="ARBA" id="ARBA00008663"/>
    </source>
</evidence>
<dbReference type="GO" id="GO:0005524">
    <property type="term" value="F:ATP binding"/>
    <property type="evidence" value="ECO:0007669"/>
    <property type="project" value="UniProtKB-KW"/>
</dbReference>
<proteinExistence type="inferred from homology"/>
<evidence type="ECO:0000256" key="4">
    <source>
        <dbReference type="ARBA" id="ARBA00022679"/>
    </source>
</evidence>
<dbReference type="PANTHER" id="PTHR11817">
    <property type="entry name" value="PYRUVATE KINASE"/>
    <property type="match status" value="1"/>
</dbReference>
<dbReference type="GO" id="GO:0030955">
    <property type="term" value="F:potassium ion binding"/>
    <property type="evidence" value="ECO:0007669"/>
    <property type="project" value="InterPro"/>
</dbReference>
<evidence type="ECO:0000256" key="10">
    <source>
        <dbReference type="ARBA" id="ARBA00023152"/>
    </source>
</evidence>
<evidence type="ECO:0000256" key="9">
    <source>
        <dbReference type="ARBA" id="ARBA00022842"/>
    </source>
</evidence>
<dbReference type="GO" id="GO:0004743">
    <property type="term" value="F:pyruvate kinase activity"/>
    <property type="evidence" value="ECO:0007669"/>
    <property type="project" value="UniProtKB-EC"/>
</dbReference>
<dbReference type="UniPathway" id="UPA00109">
    <property type="reaction ID" value="UER00188"/>
</dbReference>
<protein>
    <recommendedName>
        <fullName evidence="3">pyruvate kinase</fullName>
        <ecNumber evidence="3">2.7.1.40</ecNumber>
    </recommendedName>
</protein>
<keyword evidence="7" id="KW-0418">Kinase</keyword>
<evidence type="ECO:0000256" key="7">
    <source>
        <dbReference type="ARBA" id="ARBA00022777"/>
    </source>
</evidence>
<dbReference type="Pfam" id="PF00224">
    <property type="entry name" value="PK"/>
    <property type="match status" value="1"/>
</dbReference>
<keyword evidence="8" id="KW-0067">ATP-binding</keyword>
<keyword evidence="10" id="KW-0324">Glycolysis</keyword>
<reference evidence="13" key="1">
    <citation type="journal article" date="2014" name="Front. Microbiol.">
        <title>High frequency of phylogenetically diverse reductive dehalogenase-homologous genes in deep subseafloor sedimentary metagenomes.</title>
        <authorList>
            <person name="Kawai M."/>
            <person name="Futagami T."/>
            <person name="Toyoda A."/>
            <person name="Takaki Y."/>
            <person name="Nishi S."/>
            <person name="Hori S."/>
            <person name="Arai W."/>
            <person name="Tsubouchi T."/>
            <person name="Morono Y."/>
            <person name="Uchiyama I."/>
            <person name="Ito T."/>
            <person name="Fujiyama A."/>
            <person name="Inagaki F."/>
            <person name="Takami H."/>
        </authorList>
    </citation>
    <scope>NUCLEOTIDE SEQUENCE</scope>
    <source>
        <strain evidence="13">Expedition CK06-06</strain>
    </source>
</reference>
<dbReference type="InterPro" id="IPR001697">
    <property type="entry name" value="Pyr_Knase"/>
</dbReference>
<dbReference type="Gene3D" id="3.20.20.60">
    <property type="entry name" value="Phosphoenolpyruvate-binding domains"/>
    <property type="match status" value="1"/>
</dbReference>
<organism evidence="13">
    <name type="scientific">marine sediment metagenome</name>
    <dbReference type="NCBI Taxonomy" id="412755"/>
    <lineage>
        <taxon>unclassified sequences</taxon>
        <taxon>metagenomes</taxon>
        <taxon>ecological metagenomes</taxon>
    </lineage>
</organism>
<dbReference type="SUPFAM" id="SSF50800">
    <property type="entry name" value="PK beta-barrel domain-like"/>
    <property type="match status" value="1"/>
</dbReference>
<evidence type="ECO:0000256" key="6">
    <source>
        <dbReference type="ARBA" id="ARBA00022741"/>
    </source>
</evidence>
<dbReference type="Gene3D" id="2.40.33.10">
    <property type="entry name" value="PK beta-barrel domain-like"/>
    <property type="match status" value="1"/>
</dbReference>
<dbReference type="FunFam" id="2.40.33.10:FF:000001">
    <property type="entry name" value="Pyruvate kinase"/>
    <property type="match status" value="1"/>
</dbReference>
<keyword evidence="4" id="KW-0808">Transferase</keyword>
<evidence type="ECO:0000256" key="11">
    <source>
        <dbReference type="ARBA" id="ARBA00023317"/>
    </source>
</evidence>
<keyword evidence="11" id="KW-0670">Pyruvate</keyword>
<dbReference type="GO" id="GO:0016301">
    <property type="term" value="F:kinase activity"/>
    <property type="evidence" value="ECO:0007669"/>
    <property type="project" value="UniProtKB-KW"/>
</dbReference>
<dbReference type="EMBL" id="BARS01011134">
    <property type="protein sequence ID" value="GAF99327.1"/>
    <property type="molecule type" value="Genomic_DNA"/>
</dbReference>
<dbReference type="PRINTS" id="PR01050">
    <property type="entry name" value="PYRUVTKNASE"/>
</dbReference>
<dbReference type="InterPro" id="IPR011037">
    <property type="entry name" value="Pyrv_Knase-like_insert_dom_sf"/>
</dbReference>
<gene>
    <name evidence="13" type="ORF">S01H1_20365</name>
</gene>
<evidence type="ECO:0000256" key="1">
    <source>
        <dbReference type="ARBA" id="ARBA00004997"/>
    </source>
</evidence>
<keyword evidence="9" id="KW-0460">Magnesium</keyword>
<keyword evidence="5" id="KW-0479">Metal-binding</keyword>
<dbReference type="InterPro" id="IPR015806">
    <property type="entry name" value="Pyrv_Knase_insert_dom_sf"/>
</dbReference>
<dbReference type="InterPro" id="IPR040442">
    <property type="entry name" value="Pyrv_kinase-like_dom_sf"/>
</dbReference>
<sequence>MTGAKIICTMGPSCSDEQIIERLVASGMNIARINFSYGNHDEYKAMISIIRKVSSCTGEPIGIIGDLSGPKIRIGELESETVDLLEGNDIMITTREVSGNANEISTTYPNLVSDVEKGDRILIDDGRIELKVSEIKPEEVRATVVIGGVLKPHKGMNLPGVNVSAPAICAKDFKDIELAVNEGIDFLALSFVRNPEDIIKAKKMIAN</sequence>
<evidence type="ECO:0000256" key="3">
    <source>
        <dbReference type="ARBA" id="ARBA00012142"/>
    </source>
</evidence>
<feature type="domain" description="Pyruvate kinase barrel" evidence="12">
    <location>
        <begin position="4"/>
        <end position="205"/>
    </location>
</feature>
<dbReference type="AlphaFoldDB" id="X0UFY9"/>
<name>X0UFY9_9ZZZZ</name>
<accession>X0UFY9</accession>
<feature type="non-terminal residue" evidence="13">
    <location>
        <position position="207"/>
    </location>
</feature>